<feature type="region of interest" description="Disordered" evidence="1">
    <location>
        <begin position="564"/>
        <end position="590"/>
    </location>
</feature>
<feature type="compositionally biased region" description="Low complexity" evidence="1">
    <location>
        <begin position="569"/>
        <end position="590"/>
    </location>
</feature>
<accession>A0A6C0ALW9</accession>
<evidence type="ECO:0000313" key="2">
    <source>
        <dbReference type="EMBL" id="QHS80483.1"/>
    </source>
</evidence>
<organism evidence="2">
    <name type="scientific">viral metagenome</name>
    <dbReference type="NCBI Taxonomy" id="1070528"/>
    <lineage>
        <taxon>unclassified sequences</taxon>
        <taxon>metagenomes</taxon>
        <taxon>organismal metagenomes</taxon>
    </lineage>
</organism>
<name>A0A6C0ALW9_9ZZZZ</name>
<proteinExistence type="predicted"/>
<evidence type="ECO:0000313" key="3">
    <source>
        <dbReference type="EMBL" id="QHT94900.1"/>
    </source>
</evidence>
<reference evidence="2" key="1">
    <citation type="journal article" date="2020" name="Nature">
        <title>Giant virus diversity and host interactions through global metagenomics.</title>
        <authorList>
            <person name="Schulz F."/>
            <person name="Roux S."/>
            <person name="Paez-Espino D."/>
            <person name="Jungbluth S."/>
            <person name="Walsh D.A."/>
            <person name="Denef V.J."/>
            <person name="McMahon K.D."/>
            <person name="Konstantinidis K.T."/>
            <person name="Eloe-Fadrosh E.A."/>
            <person name="Kyrpides N.C."/>
            <person name="Woyke T."/>
        </authorList>
    </citation>
    <scope>NUCLEOTIDE SEQUENCE</scope>
    <source>
        <strain evidence="3">GVMAG-M-3300024261-37</strain>
        <strain evidence="2">GVMAG-S-1039698-54</strain>
    </source>
</reference>
<dbReference type="AlphaFoldDB" id="A0A6C0ALW9"/>
<sequence>MPETINIYNNTGEGFTNINPFLDATSNIKTTDKVTTRKTNCYTPFRMPLFGSRKQTNCNNCEPNTKVLKDNHALYCCYDPYITSQQNKGGIIKNDFMYSNSFLLHNRNKTYAQNIVNGSTEKVDNEEHTYRTTPEDTREILIYTITNVTEDNKGKYLINGKNNPRLQLYRNKIYKFIVDAPGHPFWIKTISSTNNLNGLSEGITNNGIDYGEITVFISDPFLHKVYYNCEHHSSMAGMINIYNSNNDYIKCRQSSFKKRNQSHWTNGAVSHRSRLNRLKYNAINARKNSNYGANCPNRNNNCLDNNLAPHRVNIAKPMKCSHKTFHDKIRHRNKKLTCDPNYTGDPEDVEPNVTYIFPKFIPQRQPPPENGLLSTFYHNNYITSFSLYNFNYNHMEFNTSFNNRNPTFVPGPVQTVDTTNTSPSENFTFDISENQITYVTQTSDVTTVVTTDVKEGTTETDIYLTSSIRDELVITGEPTLSISEIKVMNKTIKVVISYTNISHWHYSIDNDQDIEVYSGYATIFNVSEYKTYTLLIKGVDSAHKSLIEKVVTFTTTEPLGISYQPINPNTNNTNTTTTTTTDTNTNTDGY</sequence>
<protein>
    <submittedName>
        <fullName evidence="2">Uncharacterized protein</fullName>
    </submittedName>
</protein>
<dbReference type="EMBL" id="MN740683">
    <property type="protein sequence ID" value="QHS80483.1"/>
    <property type="molecule type" value="Genomic_DNA"/>
</dbReference>
<dbReference type="EMBL" id="MN740232">
    <property type="protein sequence ID" value="QHT94900.1"/>
    <property type="molecule type" value="Genomic_DNA"/>
</dbReference>
<evidence type="ECO:0000256" key="1">
    <source>
        <dbReference type="SAM" id="MobiDB-lite"/>
    </source>
</evidence>